<comment type="similarity">
    <text evidence="1">Belongs to the oligoribonuclease family.</text>
</comment>
<dbReference type="SMART" id="SM00479">
    <property type="entry name" value="EXOIII"/>
    <property type="match status" value="1"/>
</dbReference>
<dbReference type="GO" id="GO:0005739">
    <property type="term" value="C:mitochondrion"/>
    <property type="evidence" value="ECO:0007669"/>
    <property type="project" value="TreeGrafter"/>
</dbReference>
<dbReference type="CDD" id="cd06135">
    <property type="entry name" value="Orn"/>
    <property type="match status" value="1"/>
</dbReference>
<evidence type="ECO:0000259" key="5">
    <source>
        <dbReference type="SMART" id="SM00479"/>
    </source>
</evidence>
<dbReference type="GO" id="GO:0000175">
    <property type="term" value="F:3'-5'-RNA exonuclease activity"/>
    <property type="evidence" value="ECO:0007669"/>
    <property type="project" value="InterPro"/>
</dbReference>
<proteinExistence type="evidence at transcript level"/>
<dbReference type="PANTHER" id="PTHR11046">
    <property type="entry name" value="OLIGORIBONUCLEASE, MITOCHONDRIAL"/>
    <property type="match status" value="1"/>
</dbReference>
<dbReference type="NCBIfam" id="NF003765">
    <property type="entry name" value="PRK05359.1"/>
    <property type="match status" value="1"/>
</dbReference>
<dbReference type="EMBL" id="AK418105">
    <property type="protein sequence ID" value="BAN21320.1"/>
    <property type="molecule type" value="mRNA"/>
</dbReference>
<dbReference type="InterPro" id="IPR013520">
    <property type="entry name" value="Ribonucl_H"/>
</dbReference>
<dbReference type="Gene3D" id="3.30.420.10">
    <property type="entry name" value="Ribonuclease H-like superfamily/Ribonuclease H"/>
    <property type="match status" value="1"/>
</dbReference>
<dbReference type="PANTHER" id="PTHR11046:SF0">
    <property type="entry name" value="OLIGORIBONUCLEASE, MITOCHONDRIAL"/>
    <property type="match status" value="1"/>
</dbReference>
<evidence type="ECO:0000256" key="3">
    <source>
        <dbReference type="ARBA" id="ARBA00022801"/>
    </source>
</evidence>
<dbReference type="InterPro" id="IPR036397">
    <property type="entry name" value="RNaseH_sf"/>
</dbReference>
<organism evidence="6">
    <name type="scientific">Riptortus pedestris</name>
    <name type="common">Bean bug</name>
    <dbReference type="NCBI Taxonomy" id="329032"/>
    <lineage>
        <taxon>Eukaryota</taxon>
        <taxon>Metazoa</taxon>
        <taxon>Ecdysozoa</taxon>
        <taxon>Arthropoda</taxon>
        <taxon>Hexapoda</taxon>
        <taxon>Insecta</taxon>
        <taxon>Pterygota</taxon>
        <taxon>Neoptera</taxon>
        <taxon>Paraneoptera</taxon>
        <taxon>Hemiptera</taxon>
        <taxon>Heteroptera</taxon>
        <taxon>Panheteroptera</taxon>
        <taxon>Pentatomomorpha</taxon>
        <taxon>Coreoidea</taxon>
        <taxon>Alydidae</taxon>
        <taxon>Riptortus</taxon>
    </lineage>
</organism>
<feature type="domain" description="Exonuclease" evidence="5">
    <location>
        <begin position="1"/>
        <end position="165"/>
    </location>
</feature>
<keyword evidence="4" id="KW-0269">Exonuclease</keyword>
<dbReference type="InterPro" id="IPR012337">
    <property type="entry name" value="RNaseH-like_sf"/>
</dbReference>
<dbReference type="Pfam" id="PF00929">
    <property type="entry name" value="RNase_T"/>
    <property type="match status" value="1"/>
</dbReference>
<dbReference type="SUPFAM" id="SSF53098">
    <property type="entry name" value="Ribonuclease H-like"/>
    <property type="match status" value="1"/>
</dbReference>
<name>R4WKI4_RIPPE</name>
<reference evidence="6" key="1">
    <citation type="journal article" date="2013" name="PLoS ONE">
        <title>Gene expression in gut symbiotic organ of stinkbug affected by extracellular bacterial symbiont.</title>
        <authorList>
            <person name="Futahashi R."/>
            <person name="Tanaka K."/>
            <person name="Tanahashi M."/>
            <person name="Nikoh N."/>
            <person name="Kikuchi Y."/>
            <person name="Lee B.L."/>
            <person name="Fukatsu T."/>
        </authorList>
    </citation>
    <scope>NUCLEOTIDE SEQUENCE</scope>
    <source>
        <tissue evidence="6">Midgut</tissue>
    </source>
</reference>
<protein>
    <submittedName>
        <fullName evidence="6">Oligoribonuclease, mitochondrial</fullName>
    </submittedName>
</protein>
<evidence type="ECO:0000256" key="2">
    <source>
        <dbReference type="ARBA" id="ARBA00022722"/>
    </source>
</evidence>
<dbReference type="AlphaFoldDB" id="R4WKI4"/>
<evidence type="ECO:0000256" key="1">
    <source>
        <dbReference type="ARBA" id="ARBA00009921"/>
    </source>
</evidence>
<sequence>MTGLDPDTCHILEIACLITDKDLNKISNIFHVVVNQPLGILNGMSDWCKIHHSKSGLVKESKASSINIKEAENLLMQFLKKYTVPGGCPLAGNTIYMDKLFLMKHLPKVADHLHYRLIDVSSISELCRRWYPNYKIMKKSLIHRAVPDVKESLAELKYFKTKIFPPNLSYEPDYSTQLLDMIGI</sequence>
<keyword evidence="3" id="KW-0378">Hydrolase</keyword>
<accession>R4WKI4</accession>
<evidence type="ECO:0000256" key="4">
    <source>
        <dbReference type="ARBA" id="ARBA00022839"/>
    </source>
</evidence>
<dbReference type="GO" id="GO:0003676">
    <property type="term" value="F:nucleic acid binding"/>
    <property type="evidence" value="ECO:0007669"/>
    <property type="project" value="InterPro"/>
</dbReference>
<evidence type="ECO:0000313" key="6">
    <source>
        <dbReference type="EMBL" id="BAN21320.1"/>
    </source>
</evidence>
<keyword evidence="2" id="KW-0540">Nuclease</keyword>
<dbReference type="InterPro" id="IPR022894">
    <property type="entry name" value="Oligoribonuclease"/>
</dbReference>